<dbReference type="InterPro" id="IPR010730">
    <property type="entry name" value="HET"/>
</dbReference>
<proteinExistence type="predicted"/>
<protein>
    <submittedName>
        <fullName evidence="2">Heterokaryon incompatibility protein-domain-containing protein</fullName>
    </submittedName>
</protein>
<dbReference type="PANTHER" id="PTHR24148:SF64">
    <property type="entry name" value="HETEROKARYON INCOMPATIBILITY DOMAIN-CONTAINING PROTEIN"/>
    <property type="match status" value="1"/>
</dbReference>
<reference evidence="2" key="1">
    <citation type="submission" date="2023-06" db="EMBL/GenBank/DDBJ databases">
        <title>Genome-scale phylogeny and comparative genomics of the fungal order Sordariales.</title>
        <authorList>
            <consortium name="Lawrence Berkeley National Laboratory"/>
            <person name="Hensen N."/>
            <person name="Bonometti L."/>
            <person name="Westerberg I."/>
            <person name="Brannstrom I.O."/>
            <person name="Guillou S."/>
            <person name="Cros-Aarteil S."/>
            <person name="Calhoun S."/>
            <person name="Haridas S."/>
            <person name="Kuo A."/>
            <person name="Mondo S."/>
            <person name="Pangilinan J."/>
            <person name="Riley R."/>
            <person name="Labutti K."/>
            <person name="Andreopoulos B."/>
            <person name="Lipzen A."/>
            <person name="Chen C."/>
            <person name="Yanf M."/>
            <person name="Daum C."/>
            <person name="Ng V."/>
            <person name="Clum A."/>
            <person name="Steindorff A."/>
            <person name="Ohm R."/>
            <person name="Martin F."/>
            <person name="Silar P."/>
            <person name="Natvig D."/>
            <person name="Lalanne C."/>
            <person name="Gautier V."/>
            <person name="Ament-Velasquez S.L."/>
            <person name="Kruys A."/>
            <person name="Hutchinson M.I."/>
            <person name="Powell A.J."/>
            <person name="Barry K."/>
            <person name="Miller A.N."/>
            <person name="Grigoriev I.V."/>
            <person name="Debuchy R."/>
            <person name="Gladieux P."/>
            <person name="Thoren M.H."/>
            <person name="Johannesson H."/>
        </authorList>
    </citation>
    <scope>NUCLEOTIDE SEQUENCE</scope>
    <source>
        <strain evidence="2">PSN4</strain>
    </source>
</reference>
<evidence type="ECO:0000313" key="2">
    <source>
        <dbReference type="EMBL" id="KAK1751965.1"/>
    </source>
</evidence>
<dbReference type="AlphaFoldDB" id="A0AAJ0F8A8"/>
<dbReference type="InterPro" id="IPR052895">
    <property type="entry name" value="HetReg/Transcr_Mod"/>
</dbReference>
<comment type="caution">
    <text evidence="2">The sequence shown here is derived from an EMBL/GenBank/DDBJ whole genome shotgun (WGS) entry which is preliminary data.</text>
</comment>
<dbReference type="Proteomes" id="UP001239445">
    <property type="component" value="Unassembled WGS sequence"/>
</dbReference>
<evidence type="ECO:0000313" key="3">
    <source>
        <dbReference type="Proteomes" id="UP001239445"/>
    </source>
</evidence>
<organism evidence="2 3">
    <name type="scientific">Echria macrotheca</name>
    <dbReference type="NCBI Taxonomy" id="438768"/>
    <lineage>
        <taxon>Eukaryota</taxon>
        <taxon>Fungi</taxon>
        <taxon>Dikarya</taxon>
        <taxon>Ascomycota</taxon>
        <taxon>Pezizomycotina</taxon>
        <taxon>Sordariomycetes</taxon>
        <taxon>Sordariomycetidae</taxon>
        <taxon>Sordariales</taxon>
        <taxon>Schizotheciaceae</taxon>
        <taxon>Echria</taxon>
    </lineage>
</organism>
<evidence type="ECO:0000259" key="1">
    <source>
        <dbReference type="Pfam" id="PF06985"/>
    </source>
</evidence>
<dbReference type="EMBL" id="MU839840">
    <property type="protein sequence ID" value="KAK1751965.1"/>
    <property type="molecule type" value="Genomic_DNA"/>
</dbReference>
<name>A0AAJ0F8A8_9PEZI</name>
<sequence length="720" mass="81094">MEHYTGSYNYHPLRKGIRTLYKVDGTFPPPNVPDDTLCLTGSLEKYRMKTTGDVRILELLPGSFDDPIRCRLRVAAIENDPIYDAVSYMWGDPSATGKMILDDEAFPVTSSLENALRHMRLRNRVRRLWADAVCINQRDDEERGNQVYLMKEIYSRAQTVRAWIDVSLPPDSPSVRKLFDLQLQGTVEQLGDDPEFWKPLLPLLRNPYWDRLWIQQELLFAPKLEFHCRGLTIPGDCLMALQLEIHRKSTRFQRPFEPPDAWGRFGERIAVSKAPSRKLAWWREMVKNKVPVDPCSLEPDFSLLRPKAQWQLDPGKWGPWLSTCPIYLLGMLRQSQALRVTDPRDRVNATLNLVLDYDDDGIEPSYEESLAERYLAIALLLPWKCNSLQFLTTAKLPAIPDPTTEGLPSWAPNWNPPGNAEYFFAPFCAAGDLPMYGTPFQEDIDDGILHARGFRYAKVDQTLSNTDTASSPLSSLSAVFVSTIKSSTCGHKDIRKLAATLTGPAIAELGLGHDYFSKKEAVLYTGILLDYASVTPGLRIIDLLPYAKGVYDQSTTGFTMALHSLRKFRQLRPRCFRGLDLERISTALPEELNQGKRFGHFVQLVHKTLSSGCLASILSSSPTLAITEGKASVESGDEIWILFGCPTPMVLRRTASHFLIVSPAYIFDIMHGQAVAGVETPDDKDGGWSRIQKTGVMSPSPADPYVSGRSNWLVEVIRIR</sequence>
<keyword evidence="3" id="KW-1185">Reference proteome</keyword>
<dbReference type="Pfam" id="PF06985">
    <property type="entry name" value="HET"/>
    <property type="match status" value="1"/>
</dbReference>
<accession>A0AAJ0F8A8</accession>
<gene>
    <name evidence="2" type="ORF">QBC47DRAFT_389368</name>
</gene>
<dbReference type="PANTHER" id="PTHR24148">
    <property type="entry name" value="ANKYRIN REPEAT DOMAIN-CONTAINING PROTEIN 39 HOMOLOG-RELATED"/>
    <property type="match status" value="1"/>
</dbReference>
<feature type="domain" description="Heterokaryon incompatibility" evidence="1">
    <location>
        <begin position="83"/>
        <end position="217"/>
    </location>
</feature>